<feature type="non-terminal residue" evidence="7">
    <location>
        <position position="1"/>
    </location>
</feature>
<protein>
    <submittedName>
        <fullName evidence="7">Zinc finger BED domain-containing protein 1-like</fullName>
    </submittedName>
</protein>
<dbReference type="AlphaFoldDB" id="A0A6G0WU46"/>
<keyword evidence="6" id="KW-1133">Transmembrane helix</keyword>
<evidence type="ECO:0000256" key="2">
    <source>
        <dbReference type="ARBA" id="ARBA00022723"/>
    </source>
</evidence>
<dbReference type="GO" id="GO:0008270">
    <property type="term" value="F:zinc ion binding"/>
    <property type="evidence" value="ECO:0007669"/>
    <property type="project" value="UniProtKB-KW"/>
</dbReference>
<sequence length="480" mass="53937">DNSSTNAIPNFKLLIVYILHIFTAGFYTFICKKSFNYYGNTTNLKGKLKLIFWALKNTNTYCTLFQELPKYIIKTFIQANTYKLLSNHLKRKRPTALNVALTNEDDPDSEVQNVQTLASTSTSIIFPTSSITSEQNCIPLLSVNDNLNYLALIKTIIADYYQLLSIVENIGFLEYSKMLQPLYSPPISKLKCMLITIDYVSITTDMWTSDSNKGYITVTCHFIFDDKLNSPVLAIREVYGADTGENIAAVLSEIFNELEINNKIITIVSDNGANIKNTINIHLQKYLHPYVAHTLNLSVNEAITNNTKLSQVLKSCKIIVGHFKHSNFVNEKLKNYQIQIGLPQLKVKQDVSTSWNSKRLLEIKAPLSAALTSLPRAPNGLTAIEWELIEDCIPLLKPFESMTTELSGQTYPTLSMVIPLVHGLQYTIGKRTSETATGQILKTTLSNAVSRLMGSLEGNKIIAKSTFIDPRFKKNGFWSD</sequence>
<keyword evidence="2" id="KW-0479">Metal-binding</keyword>
<reference evidence="7 8" key="1">
    <citation type="submission" date="2019-08" db="EMBL/GenBank/DDBJ databases">
        <title>Whole genome of Aphis craccivora.</title>
        <authorList>
            <person name="Voronova N.V."/>
            <person name="Shulinski R.S."/>
            <person name="Bandarenka Y.V."/>
            <person name="Zhorov D.G."/>
            <person name="Warner D."/>
        </authorList>
    </citation>
    <scope>NUCLEOTIDE SEQUENCE [LARGE SCALE GENOMIC DNA]</scope>
    <source>
        <strain evidence="7">180601</strain>
        <tissue evidence="7">Whole Body</tissue>
    </source>
</reference>
<evidence type="ECO:0000256" key="5">
    <source>
        <dbReference type="ARBA" id="ARBA00023242"/>
    </source>
</evidence>
<evidence type="ECO:0000256" key="1">
    <source>
        <dbReference type="ARBA" id="ARBA00004123"/>
    </source>
</evidence>
<dbReference type="PANTHER" id="PTHR46481:SF10">
    <property type="entry name" value="ZINC FINGER BED DOMAIN-CONTAINING PROTEIN 39"/>
    <property type="match status" value="1"/>
</dbReference>
<organism evidence="7 8">
    <name type="scientific">Aphis craccivora</name>
    <name type="common">Cowpea aphid</name>
    <dbReference type="NCBI Taxonomy" id="307492"/>
    <lineage>
        <taxon>Eukaryota</taxon>
        <taxon>Metazoa</taxon>
        <taxon>Ecdysozoa</taxon>
        <taxon>Arthropoda</taxon>
        <taxon>Hexapoda</taxon>
        <taxon>Insecta</taxon>
        <taxon>Pterygota</taxon>
        <taxon>Neoptera</taxon>
        <taxon>Paraneoptera</taxon>
        <taxon>Hemiptera</taxon>
        <taxon>Sternorrhyncha</taxon>
        <taxon>Aphidomorpha</taxon>
        <taxon>Aphidoidea</taxon>
        <taxon>Aphididae</taxon>
        <taxon>Aphidini</taxon>
        <taxon>Aphis</taxon>
        <taxon>Aphis</taxon>
    </lineage>
</organism>
<feature type="transmembrane region" description="Helical" evidence="6">
    <location>
        <begin position="12"/>
        <end position="30"/>
    </location>
</feature>
<keyword evidence="6" id="KW-0472">Membrane</keyword>
<gene>
    <name evidence="7" type="ORF">FWK35_00025174</name>
</gene>
<keyword evidence="4" id="KW-0862">Zinc</keyword>
<dbReference type="GO" id="GO:0005634">
    <property type="term" value="C:nucleus"/>
    <property type="evidence" value="ECO:0007669"/>
    <property type="project" value="UniProtKB-SubCell"/>
</dbReference>
<evidence type="ECO:0000256" key="6">
    <source>
        <dbReference type="SAM" id="Phobius"/>
    </source>
</evidence>
<dbReference type="EMBL" id="VUJU01008416">
    <property type="protein sequence ID" value="KAF0730978.1"/>
    <property type="molecule type" value="Genomic_DNA"/>
</dbReference>
<evidence type="ECO:0000313" key="8">
    <source>
        <dbReference type="Proteomes" id="UP000478052"/>
    </source>
</evidence>
<keyword evidence="5" id="KW-0539">Nucleus</keyword>
<dbReference type="InterPro" id="IPR012337">
    <property type="entry name" value="RNaseH-like_sf"/>
</dbReference>
<evidence type="ECO:0000256" key="4">
    <source>
        <dbReference type="ARBA" id="ARBA00022833"/>
    </source>
</evidence>
<dbReference type="InterPro" id="IPR052035">
    <property type="entry name" value="ZnF_BED_domain_contain"/>
</dbReference>
<evidence type="ECO:0000313" key="7">
    <source>
        <dbReference type="EMBL" id="KAF0730978.1"/>
    </source>
</evidence>
<keyword evidence="8" id="KW-1185">Reference proteome</keyword>
<dbReference type="OrthoDB" id="6597442at2759"/>
<proteinExistence type="predicted"/>
<dbReference type="PANTHER" id="PTHR46481">
    <property type="entry name" value="ZINC FINGER BED DOMAIN-CONTAINING PROTEIN 4"/>
    <property type="match status" value="1"/>
</dbReference>
<accession>A0A6G0WU46</accession>
<evidence type="ECO:0000256" key="3">
    <source>
        <dbReference type="ARBA" id="ARBA00022771"/>
    </source>
</evidence>
<comment type="caution">
    <text evidence="7">The sequence shown here is derived from an EMBL/GenBank/DDBJ whole genome shotgun (WGS) entry which is preliminary data.</text>
</comment>
<keyword evidence="3" id="KW-0863">Zinc-finger</keyword>
<dbReference type="SUPFAM" id="SSF53098">
    <property type="entry name" value="Ribonuclease H-like"/>
    <property type="match status" value="1"/>
</dbReference>
<keyword evidence="6" id="KW-0812">Transmembrane</keyword>
<name>A0A6G0WU46_APHCR</name>
<dbReference type="Proteomes" id="UP000478052">
    <property type="component" value="Unassembled WGS sequence"/>
</dbReference>
<feature type="non-terminal residue" evidence="7">
    <location>
        <position position="480"/>
    </location>
</feature>
<comment type="subcellular location">
    <subcellularLocation>
        <location evidence="1">Nucleus</location>
    </subcellularLocation>
</comment>